<evidence type="ECO:0000313" key="4">
    <source>
        <dbReference type="Proteomes" id="UP000829291"/>
    </source>
</evidence>
<dbReference type="GeneID" id="107225890"/>
<dbReference type="SMART" id="SM00325">
    <property type="entry name" value="RhoGEF"/>
    <property type="match status" value="1"/>
</dbReference>
<sequence>MNSPRTPQKTLSVELRNIINDRNILTTRTRMKVLSALDDINKESTIEREKNLRAQAVQEILMSEVAYLHQLELIMQFFMLPMNEKKIITHASYIALFGNIETIYNVNGELLRELKQDPDNVARAFYKLAPFFKLYSVYAYDYKQALMLLQGTQKNDQEVRNFIIKQETRPEVGRKLSSLLITPIQRIPRYRLLLKEVLQHTSTKDKDYKILQASLAEVEKAAAHINALVAEHEDMQKLLEFQKHINGTLNLVKPGRKLIRQGALMRVSRGGSASYRRHFVLLSDTLLYCKGDPESSLTVCCLLPLNKCTIQRVLSGGLFRVTCLQESLLLYSENGDSEDWIKSLQETVKKYIECRQTLRKDSSSRRPLRKNQINEFPSESIPTKRFKRKRSTEDKSVLEDPNLSTIIYINRDREGEGNNDDEGDCFWFRRFKRLRRNDTGNKEDRKSWMEKLIFKESKACNVEQETDPYLDSLYPLRYSNSDKPDIKQRNPIDLTTTAYSSGPRLRLNDCGDSLLTTNLDAIEEVPDSPTHIKKNLQSSGSSSTQNSPQQEWSSMKLVSQFILGVGSSLRDLFRLK</sequence>
<dbReference type="SMART" id="SM00233">
    <property type="entry name" value="PH"/>
    <property type="match status" value="1"/>
</dbReference>
<evidence type="ECO:0000259" key="2">
    <source>
        <dbReference type="PROSITE" id="PS50003"/>
    </source>
</evidence>
<dbReference type="AlphaFoldDB" id="A0A6J0C5Z1"/>
<dbReference type="InterPro" id="IPR035899">
    <property type="entry name" value="DBL_dom_sf"/>
</dbReference>
<dbReference type="OrthoDB" id="245697at2759"/>
<dbReference type="PROSITE" id="PS00741">
    <property type="entry name" value="DH_1"/>
    <property type="match status" value="1"/>
</dbReference>
<feature type="compositionally biased region" description="Low complexity" evidence="1">
    <location>
        <begin position="537"/>
        <end position="550"/>
    </location>
</feature>
<dbReference type="InParanoid" id="A0A6J0C5Z1"/>
<accession>A0A6J0C5Z1</accession>
<dbReference type="GO" id="GO:0005737">
    <property type="term" value="C:cytoplasm"/>
    <property type="evidence" value="ECO:0007669"/>
    <property type="project" value="TreeGrafter"/>
</dbReference>
<dbReference type="InterPro" id="IPR000219">
    <property type="entry name" value="DH_dom"/>
</dbReference>
<dbReference type="InterPro" id="IPR001331">
    <property type="entry name" value="GDS_CDC24_CS"/>
</dbReference>
<dbReference type="Proteomes" id="UP000829291">
    <property type="component" value="Chromosome 2"/>
</dbReference>
<dbReference type="CDD" id="cd00160">
    <property type="entry name" value="RhoGEF"/>
    <property type="match status" value="1"/>
</dbReference>
<name>A0A6J0C5Z1_NEOLC</name>
<organism evidence="5">
    <name type="scientific">Neodiprion lecontei</name>
    <name type="common">Redheaded pine sawfly</name>
    <dbReference type="NCBI Taxonomy" id="441921"/>
    <lineage>
        <taxon>Eukaryota</taxon>
        <taxon>Metazoa</taxon>
        <taxon>Ecdysozoa</taxon>
        <taxon>Arthropoda</taxon>
        <taxon>Hexapoda</taxon>
        <taxon>Insecta</taxon>
        <taxon>Pterygota</taxon>
        <taxon>Neoptera</taxon>
        <taxon>Endopterygota</taxon>
        <taxon>Hymenoptera</taxon>
        <taxon>Tenthredinoidea</taxon>
        <taxon>Diprionidae</taxon>
        <taxon>Diprioninae</taxon>
        <taxon>Neodiprion</taxon>
    </lineage>
</organism>
<dbReference type="GO" id="GO:0005085">
    <property type="term" value="F:guanyl-nucleotide exchange factor activity"/>
    <property type="evidence" value="ECO:0007669"/>
    <property type="project" value="InterPro"/>
</dbReference>
<dbReference type="PANTHER" id="PTHR12673">
    <property type="entry name" value="FACIOGENITAL DYSPLASIA PROTEIN"/>
    <property type="match status" value="1"/>
</dbReference>
<evidence type="ECO:0000259" key="3">
    <source>
        <dbReference type="PROSITE" id="PS50010"/>
    </source>
</evidence>
<dbReference type="PROSITE" id="PS50010">
    <property type="entry name" value="DH_2"/>
    <property type="match status" value="1"/>
</dbReference>
<dbReference type="SUPFAM" id="SSF50729">
    <property type="entry name" value="PH domain-like"/>
    <property type="match status" value="1"/>
</dbReference>
<feature type="region of interest" description="Disordered" evidence="1">
    <location>
        <begin position="527"/>
        <end position="550"/>
    </location>
</feature>
<feature type="domain" description="PH" evidence="2">
    <location>
        <begin position="257"/>
        <end position="349"/>
    </location>
</feature>
<dbReference type="PROSITE" id="PS50003">
    <property type="entry name" value="PH_DOMAIN"/>
    <property type="match status" value="1"/>
</dbReference>
<dbReference type="RefSeq" id="XP_015521993.1">
    <property type="nucleotide sequence ID" value="XM_015666507.2"/>
</dbReference>
<dbReference type="PANTHER" id="PTHR12673:SF159">
    <property type="entry name" value="LD03170P"/>
    <property type="match status" value="1"/>
</dbReference>
<feature type="domain" description="DH" evidence="3">
    <location>
        <begin position="52"/>
        <end position="228"/>
    </location>
</feature>
<dbReference type="KEGG" id="nlo:107225890"/>
<dbReference type="InterPro" id="IPR001849">
    <property type="entry name" value="PH_domain"/>
</dbReference>
<evidence type="ECO:0000313" key="5">
    <source>
        <dbReference type="RefSeq" id="XP_015521993.1"/>
    </source>
</evidence>
<dbReference type="InterPro" id="IPR051092">
    <property type="entry name" value="FYVE_RhoGEF_PH"/>
</dbReference>
<dbReference type="FunCoup" id="A0A6J0C5Z1">
    <property type="interactions" value="633"/>
</dbReference>
<dbReference type="SUPFAM" id="SSF48065">
    <property type="entry name" value="DBL homology domain (DH-domain)"/>
    <property type="match status" value="1"/>
</dbReference>
<dbReference type="InterPro" id="IPR011993">
    <property type="entry name" value="PH-like_dom_sf"/>
</dbReference>
<evidence type="ECO:0000256" key="1">
    <source>
        <dbReference type="SAM" id="MobiDB-lite"/>
    </source>
</evidence>
<keyword evidence="4" id="KW-1185">Reference proteome</keyword>
<dbReference type="GO" id="GO:0035556">
    <property type="term" value="P:intracellular signal transduction"/>
    <property type="evidence" value="ECO:0007669"/>
    <property type="project" value="InterPro"/>
</dbReference>
<reference evidence="5" key="1">
    <citation type="submission" date="2025-08" db="UniProtKB">
        <authorList>
            <consortium name="RefSeq"/>
        </authorList>
    </citation>
    <scope>IDENTIFICATION</scope>
    <source>
        <tissue evidence="5">Thorax and Abdomen</tissue>
    </source>
</reference>
<protein>
    <submittedName>
        <fullName evidence="5">FYVE, RhoGEF and PH domain-containing protein 3</fullName>
    </submittedName>
</protein>
<dbReference type="Pfam" id="PF00621">
    <property type="entry name" value="RhoGEF"/>
    <property type="match status" value="1"/>
</dbReference>
<dbReference type="Gene3D" id="1.20.900.10">
    <property type="entry name" value="Dbl homology (DH) domain"/>
    <property type="match status" value="1"/>
</dbReference>
<proteinExistence type="predicted"/>
<dbReference type="Gene3D" id="2.30.29.30">
    <property type="entry name" value="Pleckstrin-homology domain (PH domain)/Phosphotyrosine-binding domain (PTB)"/>
    <property type="match status" value="1"/>
</dbReference>
<gene>
    <name evidence="5" type="primary">LOC107225890</name>
</gene>